<keyword evidence="3" id="KW-0732">Signal</keyword>
<dbReference type="PANTHER" id="PTHR46513">
    <property type="entry name" value="VITELLOGENIN RECEPTOR-LIKE PROTEIN-RELATED-RELATED"/>
    <property type="match status" value="1"/>
</dbReference>
<dbReference type="InterPro" id="IPR050778">
    <property type="entry name" value="Cueball_EGF_LRP_Nidogen"/>
</dbReference>
<dbReference type="Proteomes" id="UP000830375">
    <property type="component" value="Unassembled WGS sequence"/>
</dbReference>
<dbReference type="InterPro" id="IPR000033">
    <property type="entry name" value="LDLR_classB_rpt"/>
</dbReference>
<evidence type="ECO:0000256" key="1">
    <source>
        <dbReference type="ARBA" id="ARBA00004308"/>
    </source>
</evidence>
<evidence type="ECO:0000256" key="2">
    <source>
        <dbReference type="ARBA" id="ARBA00004479"/>
    </source>
</evidence>
<feature type="repeat" description="LDL-receptor class B" evidence="4">
    <location>
        <begin position="10"/>
        <end position="53"/>
    </location>
</feature>
<name>A0ABQ8LLF2_LABRO</name>
<dbReference type="SUPFAM" id="SSF63825">
    <property type="entry name" value="YWTD domain"/>
    <property type="match status" value="1"/>
</dbReference>
<dbReference type="InterPro" id="IPR011042">
    <property type="entry name" value="6-blade_b-propeller_TolB-like"/>
</dbReference>
<protein>
    <submittedName>
        <fullName evidence="7">Low-density lipoprotein receptor-related protein 1B</fullName>
    </submittedName>
</protein>
<evidence type="ECO:0000259" key="6">
    <source>
        <dbReference type="Pfam" id="PF24468"/>
    </source>
</evidence>
<keyword evidence="7" id="KW-0675">Receptor</keyword>
<gene>
    <name evidence="7" type="ORF">H4Q32_000470</name>
</gene>
<dbReference type="Pfam" id="PF00058">
    <property type="entry name" value="Ldl_recept_b"/>
    <property type="match status" value="1"/>
</dbReference>
<sequence>MVEERKNTSQFLFWTEWGQSPTISRSRLDGSEQSVLVSTGLARPNGISIDYQENKLYWCDARNNKIERINLERGEQREIVFSSSGVDMFSIAVFGAYLFWSDRAYANGSIRRASKKDAVDVVTIRSGLGVSLKDVKVFNQDREKGTNACSKANGGCQQLCFYLGNNRKQCACAHGYLAQDGLRCNRYEGYLLYSERTVLRSIHLSDENNLNSPIRAYENPNYFKNVIALAFDHRQKVHGTNRIFFSDVHYGNIQVISDDWTGRRVIAETSPNQSQFKARRLLGSMTFTQTSLVFTSAGD</sequence>
<comment type="caution">
    <text evidence="7">The sequence shown here is derived from an EMBL/GenBank/DDBJ whole genome shotgun (WGS) entry which is preliminary data.</text>
</comment>
<keyword evidence="5" id="KW-0472">Membrane</keyword>
<feature type="transmembrane region" description="Helical" evidence="5">
    <location>
        <begin position="79"/>
        <end position="100"/>
    </location>
</feature>
<dbReference type="PANTHER" id="PTHR46513:SF37">
    <property type="entry name" value="LDL RECEPTOR RELATED PROTEIN 1-RELATED"/>
    <property type="match status" value="1"/>
</dbReference>
<comment type="subcellular location">
    <subcellularLocation>
        <location evidence="1">Endomembrane system</location>
    </subcellularLocation>
    <subcellularLocation>
        <location evidence="2">Membrane</location>
        <topology evidence="2">Single-pass type I membrane protein</topology>
    </subcellularLocation>
</comment>
<organism evidence="7 8">
    <name type="scientific">Labeo rohita</name>
    <name type="common">Indian major carp</name>
    <name type="synonym">Cyprinus rohita</name>
    <dbReference type="NCBI Taxonomy" id="84645"/>
    <lineage>
        <taxon>Eukaryota</taxon>
        <taxon>Metazoa</taxon>
        <taxon>Chordata</taxon>
        <taxon>Craniata</taxon>
        <taxon>Vertebrata</taxon>
        <taxon>Euteleostomi</taxon>
        <taxon>Actinopterygii</taxon>
        <taxon>Neopterygii</taxon>
        <taxon>Teleostei</taxon>
        <taxon>Ostariophysi</taxon>
        <taxon>Cypriniformes</taxon>
        <taxon>Cyprinidae</taxon>
        <taxon>Labeoninae</taxon>
        <taxon>Labeonini</taxon>
        <taxon>Labeo</taxon>
    </lineage>
</organism>
<dbReference type="SUPFAM" id="SSF57196">
    <property type="entry name" value="EGF/Laminin"/>
    <property type="match status" value="1"/>
</dbReference>
<reference evidence="7 8" key="1">
    <citation type="submission" date="2022-01" db="EMBL/GenBank/DDBJ databases">
        <title>A high-quality chromosome-level genome assembly of rohu carp, Labeo rohita.</title>
        <authorList>
            <person name="Arick M.A. II"/>
            <person name="Hsu C.-Y."/>
            <person name="Magbanua Z."/>
            <person name="Pechanova O."/>
            <person name="Grover C."/>
            <person name="Miller E."/>
            <person name="Thrash A."/>
            <person name="Ezzel L."/>
            <person name="Alam S."/>
            <person name="Benzie J."/>
            <person name="Hamilton M."/>
            <person name="Karsi A."/>
            <person name="Lawrence M.L."/>
            <person name="Peterson D.G."/>
        </authorList>
    </citation>
    <scope>NUCLEOTIDE SEQUENCE [LARGE SCALE GENOMIC DNA]</scope>
    <source>
        <strain evidence="8">BAU-BD-2019</strain>
        <tissue evidence="7">Blood</tissue>
    </source>
</reference>
<evidence type="ECO:0000256" key="3">
    <source>
        <dbReference type="ARBA" id="ARBA00022729"/>
    </source>
</evidence>
<proteinExistence type="predicted"/>
<dbReference type="PROSITE" id="PS51120">
    <property type="entry name" value="LDLRB"/>
    <property type="match status" value="1"/>
</dbReference>
<dbReference type="Pfam" id="PF24468">
    <property type="entry name" value="EGF_LRP2"/>
    <property type="match status" value="1"/>
</dbReference>
<dbReference type="Gene3D" id="2.120.10.30">
    <property type="entry name" value="TolB, C-terminal domain"/>
    <property type="match status" value="2"/>
</dbReference>
<keyword evidence="7" id="KW-0449">Lipoprotein</keyword>
<dbReference type="EMBL" id="JACTAM010000022">
    <property type="protein sequence ID" value="KAI2650473.1"/>
    <property type="molecule type" value="Genomic_DNA"/>
</dbReference>
<evidence type="ECO:0000256" key="4">
    <source>
        <dbReference type="PROSITE-ProRule" id="PRU00461"/>
    </source>
</evidence>
<accession>A0ABQ8LLF2</accession>
<evidence type="ECO:0000313" key="8">
    <source>
        <dbReference type="Proteomes" id="UP000830375"/>
    </source>
</evidence>
<evidence type="ECO:0000313" key="7">
    <source>
        <dbReference type="EMBL" id="KAI2650473.1"/>
    </source>
</evidence>
<feature type="domain" description="LRP2 EGF-like" evidence="6">
    <location>
        <begin position="147"/>
        <end position="185"/>
    </location>
</feature>
<keyword evidence="8" id="KW-1185">Reference proteome</keyword>
<dbReference type="InterPro" id="IPR056588">
    <property type="entry name" value="EGF_LRP2"/>
</dbReference>
<keyword evidence="5" id="KW-0812">Transmembrane</keyword>
<evidence type="ECO:0000256" key="5">
    <source>
        <dbReference type="SAM" id="Phobius"/>
    </source>
</evidence>
<keyword evidence="5" id="KW-1133">Transmembrane helix</keyword>
<dbReference type="SMART" id="SM00135">
    <property type="entry name" value="LY"/>
    <property type="match status" value="3"/>
</dbReference>